<dbReference type="GO" id="GO:0005737">
    <property type="term" value="C:cytoplasm"/>
    <property type="evidence" value="ECO:0007669"/>
    <property type="project" value="UniProtKB-SubCell"/>
</dbReference>
<dbReference type="GO" id="GO:0004525">
    <property type="term" value="F:ribonuclease III activity"/>
    <property type="evidence" value="ECO:0007669"/>
    <property type="project" value="InterPro"/>
</dbReference>
<keyword evidence="6" id="KW-0699">rRNA-binding</keyword>
<sequence length="143" mass="15956">MEAVGIENPKLLSPLNLAFVGDAVYELMVRRRLVEGGSRPVSELHAEAVRYVRAGAQSMCYETLCAVLNEEETAILKRGRNANSVRPPKSSTAIDYRRATAVEALLGYLFLCGEHERLQQLVGLMMETIRRQAEKMEVCEGED</sequence>
<dbReference type="PANTHER" id="PTHR34276">
    <property type="entry name" value="MINI-RIBONUCLEASE 3"/>
    <property type="match status" value="1"/>
</dbReference>
<comment type="similarity">
    <text evidence="6">Belongs to the MrnC RNase family.</text>
</comment>
<evidence type="ECO:0000313" key="8">
    <source>
        <dbReference type="EMBL" id="TCL43741.1"/>
    </source>
</evidence>
<evidence type="ECO:0000256" key="6">
    <source>
        <dbReference type="HAMAP-Rule" id="MF_01468"/>
    </source>
</evidence>
<comment type="function">
    <text evidence="6">Involved in correct processing of both the 5' and 3' ends of 23S rRNA precursor. Processes 30S rRNA precursor transcript even in absence of ribonuclease 3 (Rnc); Rnc processes 30S rRNA into smaller rRNA precursors.</text>
</comment>
<dbReference type="EC" id="3.1.26.-" evidence="6"/>
<dbReference type="GO" id="GO:0006364">
    <property type="term" value="P:rRNA processing"/>
    <property type="evidence" value="ECO:0007669"/>
    <property type="project" value="UniProtKB-UniRule"/>
</dbReference>
<keyword evidence="6" id="KW-0694">RNA-binding</keyword>
<dbReference type="HAMAP" id="MF_01468">
    <property type="entry name" value="RNase_Mini_III"/>
    <property type="match status" value="1"/>
</dbReference>
<keyword evidence="9" id="KW-1185">Reference proteome</keyword>
<evidence type="ECO:0000256" key="1">
    <source>
        <dbReference type="ARBA" id="ARBA00022517"/>
    </source>
</evidence>
<keyword evidence="6" id="KW-0963">Cytoplasm</keyword>
<keyword evidence="3 6" id="KW-0540">Nuclease</keyword>
<dbReference type="RefSeq" id="WP_242942103.1">
    <property type="nucleotide sequence ID" value="NZ_JADNAH010000031.1"/>
</dbReference>
<dbReference type="InterPro" id="IPR036389">
    <property type="entry name" value="RNase_III_sf"/>
</dbReference>
<accession>A0A9X8Y8L5</accession>
<dbReference type="Gene3D" id="1.10.1520.10">
    <property type="entry name" value="Ribonuclease III domain"/>
    <property type="match status" value="1"/>
</dbReference>
<feature type="active site" evidence="6">
    <location>
        <position position="22"/>
    </location>
</feature>
<keyword evidence="4 6" id="KW-0255">Endonuclease</keyword>
<feature type="domain" description="RNase III" evidence="7">
    <location>
        <begin position="16"/>
        <end position="113"/>
    </location>
</feature>
<dbReference type="EMBL" id="SLUK01000004">
    <property type="protein sequence ID" value="TCL43741.1"/>
    <property type="molecule type" value="Genomic_DNA"/>
</dbReference>
<evidence type="ECO:0000313" key="9">
    <source>
        <dbReference type="Proteomes" id="UP000294682"/>
    </source>
</evidence>
<reference evidence="8 9" key="1">
    <citation type="submission" date="2019-03" db="EMBL/GenBank/DDBJ databases">
        <title>Genomic Encyclopedia of Type Strains, Phase IV (KMG-IV): sequencing the most valuable type-strain genomes for metagenomic binning, comparative biology and taxonomic classification.</title>
        <authorList>
            <person name="Goeker M."/>
        </authorList>
    </citation>
    <scope>NUCLEOTIDE SEQUENCE [LARGE SCALE GENOMIC DNA]</scope>
    <source>
        <strain evidence="8 9">DSM 100433</strain>
    </source>
</reference>
<evidence type="ECO:0000256" key="5">
    <source>
        <dbReference type="ARBA" id="ARBA00022801"/>
    </source>
</evidence>
<evidence type="ECO:0000256" key="3">
    <source>
        <dbReference type="ARBA" id="ARBA00022722"/>
    </source>
</evidence>
<evidence type="ECO:0000259" key="7">
    <source>
        <dbReference type="Pfam" id="PF00636"/>
    </source>
</evidence>
<dbReference type="PIRSF" id="PIRSF005520">
    <property type="entry name" value="UCP005520"/>
    <property type="match status" value="1"/>
</dbReference>
<dbReference type="SUPFAM" id="SSF69065">
    <property type="entry name" value="RNase III domain-like"/>
    <property type="match status" value="1"/>
</dbReference>
<evidence type="ECO:0000256" key="2">
    <source>
        <dbReference type="ARBA" id="ARBA00022552"/>
    </source>
</evidence>
<dbReference type="GO" id="GO:0019843">
    <property type="term" value="F:rRNA binding"/>
    <property type="evidence" value="ECO:0007669"/>
    <property type="project" value="UniProtKB-UniRule"/>
</dbReference>
<comment type="caution">
    <text evidence="8">The sequence shown here is derived from an EMBL/GenBank/DDBJ whole genome shotgun (WGS) entry which is preliminary data.</text>
</comment>
<name>A0A9X8Y8L5_9FIRM</name>
<comment type="subunit">
    <text evidence="6">Homodimer.</text>
</comment>
<gene>
    <name evidence="6" type="primary">mrnC</name>
    <name evidence="8" type="ORF">EDD78_10475</name>
</gene>
<dbReference type="Proteomes" id="UP000294682">
    <property type="component" value="Unassembled WGS sequence"/>
</dbReference>
<protein>
    <recommendedName>
        <fullName evidence="6">Mini-ribonuclease 3</fullName>
        <shortName evidence="6">Mini-3</shortName>
        <shortName evidence="6">Mini-RNase 3</shortName>
        <ecNumber evidence="6">3.1.26.-</ecNumber>
    </recommendedName>
    <alternativeName>
        <fullName evidence="6">Mini-RNase III</fullName>
        <shortName evidence="6">Mini-III</shortName>
    </alternativeName>
</protein>
<comment type="cofactor">
    <cofactor evidence="6">
        <name>Mg(2+)</name>
        <dbReference type="ChEBI" id="CHEBI:18420"/>
    </cofactor>
</comment>
<evidence type="ECO:0000256" key="4">
    <source>
        <dbReference type="ARBA" id="ARBA00022759"/>
    </source>
</evidence>
<keyword evidence="6" id="KW-0460">Magnesium</keyword>
<dbReference type="InterPro" id="IPR008226">
    <property type="entry name" value="Mini3_fam"/>
</dbReference>
<keyword evidence="5 6" id="KW-0378">Hydrolase</keyword>
<comment type="subcellular location">
    <subcellularLocation>
        <location evidence="6">Cytoplasm</location>
    </subcellularLocation>
</comment>
<keyword evidence="2 6" id="KW-0698">rRNA processing</keyword>
<organism evidence="8 9">
    <name type="scientific">Harryflintia acetispora</name>
    <dbReference type="NCBI Taxonomy" id="1849041"/>
    <lineage>
        <taxon>Bacteria</taxon>
        <taxon>Bacillati</taxon>
        <taxon>Bacillota</taxon>
        <taxon>Clostridia</taxon>
        <taxon>Eubacteriales</taxon>
        <taxon>Oscillospiraceae</taxon>
        <taxon>Harryflintia</taxon>
    </lineage>
</organism>
<keyword evidence="1 6" id="KW-0690">Ribosome biogenesis</keyword>
<proteinExistence type="inferred from homology"/>
<dbReference type="InterPro" id="IPR000999">
    <property type="entry name" value="RNase_III_dom"/>
</dbReference>
<dbReference type="PANTHER" id="PTHR34276:SF1">
    <property type="entry name" value="MINI-RIBONUCLEASE 3"/>
    <property type="match status" value="1"/>
</dbReference>
<dbReference type="AlphaFoldDB" id="A0A9X8Y8L5"/>
<dbReference type="Pfam" id="PF00636">
    <property type="entry name" value="Ribonuclease_3"/>
    <property type="match status" value="1"/>
</dbReference>